<feature type="transmembrane region" description="Helical" evidence="1">
    <location>
        <begin position="12"/>
        <end position="36"/>
    </location>
</feature>
<dbReference type="OrthoDB" id="255848at2"/>
<feature type="domain" description="DUF1559" evidence="2">
    <location>
        <begin position="37"/>
        <end position="288"/>
    </location>
</feature>
<dbReference type="Proteomes" id="UP000318017">
    <property type="component" value="Chromosome"/>
</dbReference>
<reference evidence="3 4" key="1">
    <citation type="submission" date="2019-02" db="EMBL/GenBank/DDBJ databases">
        <title>Deep-cultivation of Planctomycetes and their phenomic and genomic characterization uncovers novel biology.</title>
        <authorList>
            <person name="Wiegand S."/>
            <person name="Jogler M."/>
            <person name="Boedeker C."/>
            <person name="Pinto D."/>
            <person name="Vollmers J."/>
            <person name="Rivas-Marin E."/>
            <person name="Kohn T."/>
            <person name="Peeters S.H."/>
            <person name="Heuer A."/>
            <person name="Rast P."/>
            <person name="Oberbeckmann S."/>
            <person name="Bunk B."/>
            <person name="Jeske O."/>
            <person name="Meyerdierks A."/>
            <person name="Storesund J.E."/>
            <person name="Kallscheuer N."/>
            <person name="Luecker S."/>
            <person name="Lage O.M."/>
            <person name="Pohl T."/>
            <person name="Merkel B.J."/>
            <person name="Hornburger P."/>
            <person name="Mueller R.-W."/>
            <person name="Bruemmer F."/>
            <person name="Labrenz M."/>
            <person name="Spormann A.M."/>
            <person name="Op den Camp H."/>
            <person name="Overmann J."/>
            <person name="Amann R."/>
            <person name="Jetten M.S.M."/>
            <person name="Mascher T."/>
            <person name="Medema M.H."/>
            <person name="Devos D.P."/>
            <person name="Kaster A.-K."/>
            <person name="Ovreas L."/>
            <person name="Rohde M."/>
            <person name="Galperin M.Y."/>
            <person name="Jogler C."/>
        </authorList>
    </citation>
    <scope>NUCLEOTIDE SEQUENCE [LARGE SCALE GENOMIC DNA]</scope>
    <source>
        <strain evidence="3 4">Q31a</strain>
    </source>
</reference>
<keyword evidence="4" id="KW-1185">Reference proteome</keyword>
<dbReference type="Pfam" id="PF07963">
    <property type="entry name" value="N_methyl"/>
    <property type="match status" value="1"/>
</dbReference>
<sequence>MRPIHQAKQSRGFTLVELLVVIAIIGILVGLLLPAVQAAREAARRMQCSSNVRQLGIAVHNFESAYKSIPAGWVSHGNSGEPGWGWAVALLPFMEGGNLYNTIDRNAAIEEAVNAPARTTVVSTFICPSDPFDNIFELAEGDGHSHDHGLHADFSLAAALRIDDGPDKLFPMSKSNYVGMFGTFELEDAPYAGNGMFFGNSRIKFRDVTDGLSNTLMVGERGGRLGGSLWQGNVPEAAEPHARILGVADHSPNHKSAHFDDFSSYHTGGVNFMRADCSVSFLPDSIDLGVYQAMATRGGGEYQTYND</sequence>
<dbReference type="InterPro" id="IPR011453">
    <property type="entry name" value="DUF1559"/>
</dbReference>
<evidence type="ECO:0000313" key="3">
    <source>
        <dbReference type="EMBL" id="QDV24164.1"/>
    </source>
</evidence>
<dbReference type="PANTHER" id="PTHR30093">
    <property type="entry name" value="GENERAL SECRETION PATHWAY PROTEIN G"/>
    <property type="match status" value="1"/>
</dbReference>
<dbReference type="Pfam" id="PF07596">
    <property type="entry name" value="SBP_bac_10"/>
    <property type="match status" value="1"/>
</dbReference>
<name>A0A518G6G8_9BACT</name>
<gene>
    <name evidence="3" type="ORF">Q31a_24770</name>
</gene>
<keyword evidence="1" id="KW-1133">Transmembrane helix</keyword>
<dbReference type="RefSeq" id="WP_145077629.1">
    <property type="nucleotide sequence ID" value="NZ_CP036298.1"/>
</dbReference>
<dbReference type="SUPFAM" id="SSF54523">
    <property type="entry name" value="Pili subunits"/>
    <property type="match status" value="1"/>
</dbReference>
<dbReference type="PROSITE" id="PS00409">
    <property type="entry name" value="PROKAR_NTER_METHYL"/>
    <property type="match status" value="1"/>
</dbReference>
<protein>
    <submittedName>
        <fullName evidence="3">Putative major pilin subunit</fullName>
    </submittedName>
</protein>
<proteinExistence type="predicted"/>
<keyword evidence="1" id="KW-0812">Transmembrane</keyword>
<dbReference type="Gene3D" id="3.30.700.10">
    <property type="entry name" value="Glycoprotein, Type 4 Pilin"/>
    <property type="match status" value="1"/>
</dbReference>
<evidence type="ECO:0000313" key="4">
    <source>
        <dbReference type="Proteomes" id="UP000318017"/>
    </source>
</evidence>
<dbReference type="InterPro" id="IPR045584">
    <property type="entry name" value="Pilin-like"/>
</dbReference>
<dbReference type="KEGG" id="ahel:Q31a_24770"/>
<evidence type="ECO:0000256" key="1">
    <source>
        <dbReference type="SAM" id="Phobius"/>
    </source>
</evidence>
<evidence type="ECO:0000259" key="2">
    <source>
        <dbReference type="Pfam" id="PF07596"/>
    </source>
</evidence>
<dbReference type="InterPro" id="IPR012902">
    <property type="entry name" value="N_methyl_site"/>
</dbReference>
<dbReference type="PANTHER" id="PTHR30093:SF2">
    <property type="entry name" value="TYPE II SECRETION SYSTEM PROTEIN H"/>
    <property type="match status" value="1"/>
</dbReference>
<organism evidence="3 4">
    <name type="scientific">Aureliella helgolandensis</name>
    <dbReference type="NCBI Taxonomy" id="2527968"/>
    <lineage>
        <taxon>Bacteria</taxon>
        <taxon>Pseudomonadati</taxon>
        <taxon>Planctomycetota</taxon>
        <taxon>Planctomycetia</taxon>
        <taxon>Pirellulales</taxon>
        <taxon>Pirellulaceae</taxon>
        <taxon>Aureliella</taxon>
    </lineage>
</organism>
<keyword evidence="1" id="KW-0472">Membrane</keyword>
<dbReference type="AlphaFoldDB" id="A0A518G6G8"/>
<accession>A0A518G6G8</accession>
<dbReference type="NCBIfam" id="TIGR02532">
    <property type="entry name" value="IV_pilin_GFxxxE"/>
    <property type="match status" value="1"/>
</dbReference>
<dbReference type="EMBL" id="CP036298">
    <property type="protein sequence ID" value="QDV24164.1"/>
    <property type="molecule type" value="Genomic_DNA"/>
</dbReference>